<organism evidence="2 3">
    <name type="scientific">Vigna unguiculata</name>
    <name type="common">Cowpea</name>
    <dbReference type="NCBI Taxonomy" id="3917"/>
    <lineage>
        <taxon>Eukaryota</taxon>
        <taxon>Viridiplantae</taxon>
        <taxon>Streptophyta</taxon>
        <taxon>Embryophyta</taxon>
        <taxon>Tracheophyta</taxon>
        <taxon>Spermatophyta</taxon>
        <taxon>Magnoliopsida</taxon>
        <taxon>eudicotyledons</taxon>
        <taxon>Gunneridae</taxon>
        <taxon>Pentapetalae</taxon>
        <taxon>rosids</taxon>
        <taxon>fabids</taxon>
        <taxon>Fabales</taxon>
        <taxon>Fabaceae</taxon>
        <taxon>Papilionoideae</taxon>
        <taxon>50 kb inversion clade</taxon>
        <taxon>NPAAA clade</taxon>
        <taxon>indigoferoid/millettioid clade</taxon>
        <taxon>Phaseoleae</taxon>
        <taxon>Vigna</taxon>
    </lineage>
</organism>
<keyword evidence="3" id="KW-1185">Reference proteome</keyword>
<feature type="region of interest" description="Disordered" evidence="1">
    <location>
        <begin position="160"/>
        <end position="295"/>
    </location>
</feature>
<evidence type="ECO:0000313" key="2">
    <source>
        <dbReference type="EMBL" id="QCE06562.1"/>
    </source>
</evidence>
<sequence>MFLVWGTRTQEEGEPQAENQSVPVAVDDIGCEGECDVEIREVGTEADIVGVLSDGLQCEAEGEGEIRDDGVQCEVEGDVEMREDVVHCEVEGDGELRDVEVNCEPETEGEMREDEVQCEVEAEGDLRDIEVNCEGEAGGQVRDVEVTKEVEEDMGQIEIEEDGDVHSWTESGPDDSMNESTDNLLDVSVDCDIDDELRHKEWPGNVEVEVESGSRGQSIASGPQVNQSYDTNPPPPQPSQQPPPPQPSQQPTPTQPSHQPPQPTHQPPPPQPSHQPSRGALNARVKLNARRGRMP</sequence>
<feature type="compositionally biased region" description="Polar residues" evidence="1">
    <location>
        <begin position="214"/>
        <end position="231"/>
    </location>
</feature>
<feature type="compositionally biased region" description="Pro residues" evidence="1">
    <location>
        <begin position="232"/>
        <end position="273"/>
    </location>
</feature>
<name>A0A4D6N0T0_VIGUN</name>
<reference evidence="2 3" key="1">
    <citation type="submission" date="2019-04" db="EMBL/GenBank/DDBJ databases">
        <title>An improved genome assembly and genetic linkage map for asparagus bean, Vigna unguiculata ssp. sesquipedialis.</title>
        <authorList>
            <person name="Xia Q."/>
            <person name="Zhang R."/>
            <person name="Dong Y."/>
        </authorList>
    </citation>
    <scope>NUCLEOTIDE SEQUENCE [LARGE SCALE GENOMIC DNA]</scope>
    <source>
        <tissue evidence="2">Leaf</tissue>
    </source>
</reference>
<accession>A0A4D6N0T0</accession>
<evidence type="ECO:0000313" key="3">
    <source>
        <dbReference type="Proteomes" id="UP000501690"/>
    </source>
</evidence>
<dbReference type="AlphaFoldDB" id="A0A4D6N0T0"/>
<dbReference type="Proteomes" id="UP000501690">
    <property type="component" value="Linkage Group LG9"/>
</dbReference>
<gene>
    <name evidence="2" type="ORF">DEO72_LG9g1576</name>
</gene>
<feature type="region of interest" description="Disordered" evidence="1">
    <location>
        <begin position="1"/>
        <end position="20"/>
    </location>
</feature>
<evidence type="ECO:0000256" key="1">
    <source>
        <dbReference type="SAM" id="MobiDB-lite"/>
    </source>
</evidence>
<proteinExistence type="predicted"/>
<protein>
    <submittedName>
        <fullName evidence="2">Uncharacterized protein</fullName>
    </submittedName>
</protein>
<dbReference type="EMBL" id="CP039353">
    <property type="protein sequence ID" value="QCE06562.1"/>
    <property type="molecule type" value="Genomic_DNA"/>
</dbReference>